<dbReference type="SUPFAM" id="SSF51735">
    <property type="entry name" value="NAD(P)-binding Rossmann-fold domains"/>
    <property type="match status" value="1"/>
</dbReference>
<sequence length="403" mass="45281">MEGSHNVALVFGASGISGWAVTKNLLSYPSANTFSRIIALTNRPRSLEKCGLPLDPRLERYSGINLRTTLEEVLEGMKGEIPNINEVTHMYYCAYSNATSFAENVTSVKEINTEMTYNAVHATDRLCSDLRFVVLQTGSNHYGVAVFEHLDKFQINPPLKENNPRVSTPYGDEIFYYAQVDLVREAAKGKQWGWCEVRPDVIIGFVPTETGMNLLEPVALYLALYRFVHGPGATVPFPGSLKSFAYTHTDTSQDIMTKAEIYLSVVKPTEANNEAFNVADTATPGPWSVKWPMLAGYFELKGTCPSTDEWGGIDQWWNEHQEDYQKMCEMYGLQRREISESAWIFSKVSLTMLNHNRELSLDKIRSIGFTEELPVGQGHYVTVDRMVNERILPPKSVLAGSHV</sequence>
<gene>
    <name evidence="2" type="ORF">EURHEDRAFT_458871</name>
</gene>
<dbReference type="CDD" id="cd08948">
    <property type="entry name" value="5beta-POR_like_SDR_a"/>
    <property type="match status" value="1"/>
</dbReference>
<evidence type="ECO:0000259" key="1">
    <source>
        <dbReference type="Pfam" id="PF22917"/>
    </source>
</evidence>
<dbReference type="InterPro" id="IPR055222">
    <property type="entry name" value="PRISE-like_Rossmann-fold"/>
</dbReference>
<name>A0A017SCX3_ASPRC</name>
<dbReference type="Proteomes" id="UP000019804">
    <property type="component" value="Unassembled WGS sequence"/>
</dbReference>
<dbReference type="AlphaFoldDB" id="A0A017SCX3"/>
<reference evidence="3" key="1">
    <citation type="journal article" date="2014" name="Nat. Commun.">
        <title>Genomic adaptations of the halophilic Dead Sea filamentous fungus Eurotium rubrum.</title>
        <authorList>
            <person name="Kis-Papo T."/>
            <person name="Weig A.R."/>
            <person name="Riley R."/>
            <person name="Persoh D."/>
            <person name="Salamov A."/>
            <person name="Sun H."/>
            <person name="Lipzen A."/>
            <person name="Wasser S.P."/>
            <person name="Rambold G."/>
            <person name="Grigoriev I.V."/>
            <person name="Nevo E."/>
        </authorList>
    </citation>
    <scope>NUCLEOTIDE SEQUENCE [LARGE SCALE GENOMIC DNA]</scope>
    <source>
        <strain evidence="3">CBS 135680</strain>
    </source>
</reference>
<dbReference type="GeneID" id="63699662"/>
<organism evidence="2 3">
    <name type="scientific">Aspergillus ruber (strain CBS 135680)</name>
    <dbReference type="NCBI Taxonomy" id="1388766"/>
    <lineage>
        <taxon>Eukaryota</taxon>
        <taxon>Fungi</taxon>
        <taxon>Dikarya</taxon>
        <taxon>Ascomycota</taxon>
        <taxon>Pezizomycotina</taxon>
        <taxon>Eurotiomycetes</taxon>
        <taxon>Eurotiomycetidae</taxon>
        <taxon>Eurotiales</taxon>
        <taxon>Aspergillaceae</taxon>
        <taxon>Aspergillus</taxon>
        <taxon>Aspergillus subgen. Aspergillus</taxon>
    </lineage>
</organism>
<proteinExistence type="predicted"/>
<evidence type="ECO:0000313" key="3">
    <source>
        <dbReference type="Proteomes" id="UP000019804"/>
    </source>
</evidence>
<accession>A0A017SCX3</accession>
<evidence type="ECO:0000313" key="2">
    <source>
        <dbReference type="EMBL" id="EYE94035.1"/>
    </source>
</evidence>
<dbReference type="Pfam" id="PF22917">
    <property type="entry name" value="PRISE"/>
    <property type="match status" value="1"/>
</dbReference>
<protein>
    <recommendedName>
        <fullName evidence="1">PRISE-like Rossmann-fold domain-containing protein</fullName>
    </recommendedName>
</protein>
<dbReference type="STRING" id="1388766.A0A017SCX3"/>
<dbReference type="RefSeq" id="XP_040637723.1">
    <property type="nucleotide sequence ID" value="XM_040784538.1"/>
</dbReference>
<dbReference type="EMBL" id="KK088428">
    <property type="protein sequence ID" value="EYE94035.1"/>
    <property type="molecule type" value="Genomic_DNA"/>
</dbReference>
<dbReference type="PANTHER" id="PTHR32487:SF8">
    <property type="entry name" value="NAD-DEPENDENT EPIMERASE_DEHYDRATASE DOMAIN-CONTAINING PROTEIN"/>
    <property type="match status" value="1"/>
</dbReference>
<dbReference type="OrthoDB" id="1731983at2759"/>
<dbReference type="Gene3D" id="3.40.50.720">
    <property type="entry name" value="NAD(P)-binding Rossmann-like Domain"/>
    <property type="match status" value="1"/>
</dbReference>
<dbReference type="HOGENOM" id="CLU_030125_2_0_1"/>
<dbReference type="InterPro" id="IPR036291">
    <property type="entry name" value="NAD(P)-bd_dom_sf"/>
</dbReference>
<feature type="domain" description="PRISE-like Rossmann-fold" evidence="1">
    <location>
        <begin position="8"/>
        <end position="393"/>
    </location>
</feature>
<dbReference type="PANTHER" id="PTHR32487">
    <property type="entry name" value="3-OXO-DELTA(4,5)-STEROID 5-BETA-REDUCTASE"/>
    <property type="match status" value="1"/>
</dbReference>
<keyword evidence="3" id="KW-1185">Reference proteome</keyword>